<accession>A0A8S5N4F9</accession>
<protein>
    <submittedName>
        <fullName evidence="1">Secretion system protein</fullName>
    </submittedName>
</protein>
<name>A0A8S5N4F9_9CAUD</name>
<evidence type="ECO:0000313" key="1">
    <source>
        <dbReference type="EMBL" id="DAD89557.1"/>
    </source>
</evidence>
<organism evidence="1">
    <name type="scientific">Myoviridae sp. ctU4n16</name>
    <dbReference type="NCBI Taxonomy" id="2826658"/>
    <lineage>
        <taxon>Viruses</taxon>
        <taxon>Duplodnaviria</taxon>
        <taxon>Heunggongvirae</taxon>
        <taxon>Uroviricota</taxon>
        <taxon>Caudoviricetes</taxon>
    </lineage>
</organism>
<sequence>MIEMDDKQPYIRQKTEDEELYSRLQKQTLTEVQRLSGRVWTDFNVHDPGVTLADIADYALTELDYKLNFPLVDYLTTKDNTFDPKRFGLFPPDEVYTTAPVTTEDYRKLFFSYIPELENVWIKCNMDTGGYIIKVLLSPFEEENKDVVKQIKAIYNSHRNLCEYLEDVDVVHPEELDFHAEFEIEPGNDASVILARVYLTILRYLSGGVSLSIPEDQPTSGLSLEQWLEGSENALRIVIPEQQNTEYELYKKLTAIKGIRSFSTCYLQKGLNPLTDFSKGYSLKIPRQEDEMRNIRIRCGRSLVEVDMEKFAEQLKTFYYTKGSIRTKKTGKKEYDWGSPEGTYRDIFSHYPIAREFPACYHLSTDKVTATSFEAYLKLYDQVIENGLQQVKELPRLFSILEIDMNYPSTRNLYVLKSQYLDFLDHLYGVESQPVWMEESDCYGETEEDILRRRTDFLRHIARLLKNRAKARDITDENGGGNIPAVKEWFCRLLGINWDESRSVGNVLATHNLVLMRTEGKGQRFRGRLAAKLISEKMLDDDSVEAVWRVELPDDEDEKIEQYEMMRRELPVFNHNFISSGLFRGGVLLSNYRLVHAADHGYMLVFNNQEEKFSMNLGRIGKKEHLNLLANILCRYLLELNRECETLYIVEPVLSDIQNPFTLSFVLPSWSTRFHSARFREVCRELLHSLLPAHLKMDIYWLGISSMQEFEDYYRLWRKALARQYTDDAQMLLEGMNNVLKNTKEKQKPDDND</sequence>
<dbReference type="EMBL" id="BK015063">
    <property type="protein sequence ID" value="DAD89557.1"/>
    <property type="molecule type" value="Genomic_DNA"/>
</dbReference>
<proteinExistence type="predicted"/>
<reference evidence="1" key="1">
    <citation type="journal article" date="2021" name="Proc. Natl. Acad. Sci. U.S.A.">
        <title>A Catalog of Tens of Thousands of Viruses from Human Metagenomes Reveals Hidden Associations with Chronic Diseases.</title>
        <authorList>
            <person name="Tisza M.J."/>
            <person name="Buck C.B."/>
        </authorList>
    </citation>
    <scope>NUCLEOTIDE SEQUENCE</scope>
    <source>
        <strain evidence="1">CtU4n16</strain>
    </source>
</reference>